<evidence type="ECO:0008006" key="4">
    <source>
        <dbReference type="Google" id="ProtNLM"/>
    </source>
</evidence>
<dbReference type="Gene3D" id="2.160.20.10">
    <property type="entry name" value="Single-stranded right-handed beta-helix, Pectin lyase-like"/>
    <property type="match status" value="1"/>
</dbReference>
<dbReference type="InterPro" id="IPR012334">
    <property type="entry name" value="Pectin_lyas_fold"/>
</dbReference>
<dbReference type="KEGG" id="pste:PSTEL_09735"/>
<dbReference type="HOGENOM" id="CLU_039286_0_0_9"/>
<dbReference type="OrthoDB" id="1624444at2"/>
<dbReference type="STRING" id="169760.PSTEL_09735"/>
<dbReference type="Gene3D" id="2.60.120.40">
    <property type="match status" value="1"/>
</dbReference>
<dbReference type="AlphaFoldDB" id="A0A089N3P3"/>
<gene>
    <name evidence="2" type="ORF">PSTEL_09735</name>
</gene>
<dbReference type="SUPFAM" id="SSF51126">
    <property type="entry name" value="Pectin lyase-like"/>
    <property type="match status" value="1"/>
</dbReference>
<dbReference type="Proteomes" id="UP000029507">
    <property type="component" value="Chromosome"/>
</dbReference>
<organism evidence="2 3">
    <name type="scientific">Paenibacillus stellifer</name>
    <dbReference type="NCBI Taxonomy" id="169760"/>
    <lineage>
        <taxon>Bacteria</taxon>
        <taxon>Bacillati</taxon>
        <taxon>Bacillota</taxon>
        <taxon>Bacilli</taxon>
        <taxon>Bacillales</taxon>
        <taxon>Paenibacillaceae</taxon>
        <taxon>Paenibacillus</taxon>
    </lineage>
</organism>
<keyword evidence="3" id="KW-1185">Reference proteome</keyword>
<evidence type="ECO:0000313" key="2">
    <source>
        <dbReference type="EMBL" id="AIQ63324.1"/>
    </source>
</evidence>
<protein>
    <recommendedName>
        <fullName evidence="4">C1q domain-containing protein</fullName>
    </recommendedName>
</protein>
<feature type="compositionally biased region" description="Basic and acidic residues" evidence="1">
    <location>
        <begin position="19"/>
        <end position="28"/>
    </location>
</feature>
<dbReference type="SUPFAM" id="SSF49842">
    <property type="entry name" value="TNF-like"/>
    <property type="match status" value="1"/>
</dbReference>
<evidence type="ECO:0000313" key="3">
    <source>
        <dbReference type="Proteomes" id="UP000029507"/>
    </source>
</evidence>
<accession>A0A089N3P3</accession>
<name>A0A089N3P3_9BACL</name>
<dbReference type="RefSeq" id="WP_038694786.1">
    <property type="nucleotide sequence ID" value="NZ_CP009286.1"/>
</dbReference>
<dbReference type="EMBL" id="CP009286">
    <property type="protein sequence ID" value="AIQ63324.1"/>
    <property type="molecule type" value="Genomic_DNA"/>
</dbReference>
<evidence type="ECO:0000256" key="1">
    <source>
        <dbReference type="SAM" id="MobiDB-lite"/>
    </source>
</evidence>
<reference evidence="2 3" key="1">
    <citation type="submission" date="2014-08" db="EMBL/GenBank/DDBJ databases">
        <title>Comparative genomics of the Paenibacillus odorifer group.</title>
        <authorList>
            <person name="den Bakker H.C."/>
            <person name="Tsai Y.-C."/>
            <person name="Martin N."/>
            <person name="Korlach J."/>
            <person name="Wiedmann M."/>
        </authorList>
    </citation>
    <scope>NUCLEOTIDE SEQUENCE [LARGE SCALE GENOMIC DNA]</scope>
    <source>
        <strain evidence="2 3">DSM 14472</strain>
    </source>
</reference>
<sequence length="512" mass="52926">MPDFSEELPEWTAEGIEPPESKKSTGWQVDDHPPAGWLNWLFNRIYTTIVEIRSVFSAHKADTTAHVTVAERSTWNAKETTAGAQAKADAAQSAAISAAAADATTKANAAAVASIPLTQKGAASGVASLDASTKLPAGQLPISAVQATTADVTYYVRTEGNDSNNGLANTAAGAFKTIAKALAMIPQTISHNVTVNVAAGTYAEDVNVYGFRCSSAGQLTIQGDTVISTSRNVLSITFRNCHGRVEVAGFTATTTTGTPFASYYSSGGIMTNVQSTAANSNVAGIDVAVGDLRVLGAVISNKAYYATVNSTARLFIRNASGSGNNYGIYSYIGGDVSKGTGITYTSTNGDAVGEGGLITPVGGVLNPWGDNTTSSRPFVSASHTAQQTISSANSWLRVICGAESNDNLGNYDPSTGLFNCPTAGMYLVIAAVEVTNAVAGDELKLAIGSDAAVLLNADHQRPGSSGYQQLTGSAIIVVAANAKLAMWVTSSRSGTTTNPDGYYTYMQVIKIA</sequence>
<dbReference type="InterPro" id="IPR008983">
    <property type="entry name" value="Tumour_necrosis_fac-like_dom"/>
</dbReference>
<dbReference type="InterPro" id="IPR011050">
    <property type="entry name" value="Pectin_lyase_fold/virulence"/>
</dbReference>
<feature type="region of interest" description="Disordered" evidence="1">
    <location>
        <begin position="1"/>
        <end position="28"/>
    </location>
</feature>
<proteinExistence type="predicted"/>